<dbReference type="AlphaFoldDB" id="A0A1B1BP75"/>
<feature type="transmembrane region" description="Helical" evidence="1">
    <location>
        <begin position="57"/>
        <end position="76"/>
    </location>
</feature>
<reference evidence="2 3" key="1">
    <citation type="submission" date="2016-06" db="EMBL/GenBank/DDBJ databases">
        <title>Genome sequencing of Cryobacterium arcticum PAMC 27867.</title>
        <authorList>
            <person name="Lee J."/>
            <person name="Kim O.-S."/>
        </authorList>
    </citation>
    <scope>NUCLEOTIDE SEQUENCE [LARGE SCALE GENOMIC DNA]</scope>
    <source>
        <strain evidence="2 3">PAMC 27867</strain>
    </source>
</reference>
<protein>
    <submittedName>
        <fullName evidence="2">Uncharacterized protein</fullName>
    </submittedName>
</protein>
<feature type="transmembrane region" description="Helical" evidence="1">
    <location>
        <begin position="135"/>
        <end position="157"/>
    </location>
</feature>
<evidence type="ECO:0000313" key="3">
    <source>
        <dbReference type="Proteomes" id="UP000092582"/>
    </source>
</evidence>
<keyword evidence="3" id="KW-1185">Reference proteome</keyword>
<evidence type="ECO:0000256" key="1">
    <source>
        <dbReference type="SAM" id="Phobius"/>
    </source>
</evidence>
<sequence>MNTSLTSQQRRAARLDDPSMESLRNPRARRLLAAGLIAILVVEGVLIGTAGLMPVGVFIGGMVVLMIAMVITLGGLKASTRGVEELSPEVLDERQAQIRGLVYAQSYRVLSVVFVITVALMLLAQSPWWAAPAEAMVIIPVIAWQLIITIPTFVTALRMKV</sequence>
<organism evidence="2 3">
    <name type="scientific">Cryobacterium arcticum</name>
    <dbReference type="NCBI Taxonomy" id="670052"/>
    <lineage>
        <taxon>Bacteria</taxon>
        <taxon>Bacillati</taxon>
        <taxon>Actinomycetota</taxon>
        <taxon>Actinomycetes</taxon>
        <taxon>Micrococcales</taxon>
        <taxon>Microbacteriaceae</taxon>
        <taxon>Cryobacterium</taxon>
    </lineage>
</organism>
<dbReference type="EMBL" id="CP016282">
    <property type="protein sequence ID" value="ANP74336.1"/>
    <property type="molecule type" value="Genomic_DNA"/>
</dbReference>
<accession>A0A1B1BP75</accession>
<dbReference type="Proteomes" id="UP000092582">
    <property type="component" value="Chromosome 1"/>
</dbReference>
<dbReference type="OrthoDB" id="5114217at2"/>
<dbReference type="KEGG" id="cart:PA27867_3409"/>
<feature type="transmembrane region" description="Helical" evidence="1">
    <location>
        <begin position="109"/>
        <end position="129"/>
    </location>
</feature>
<name>A0A1B1BP75_9MICO</name>
<feature type="transmembrane region" description="Helical" evidence="1">
    <location>
        <begin position="31"/>
        <end position="51"/>
    </location>
</feature>
<keyword evidence="1" id="KW-0472">Membrane</keyword>
<dbReference type="STRING" id="670052.PA27867_3409"/>
<keyword evidence="1" id="KW-0812">Transmembrane</keyword>
<proteinExistence type="predicted"/>
<evidence type="ECO:0000313" key="2">
    <source>
        <dbReference type="EMBL" id="ANP74336.1"/>
    </source>
</evidence>
<keyword evidence="1" id="KW-1133">Transmembrane helix</keyword>
<gene>
    <name evidence="2" type="ORF">PA27867_3409</name>
</gene>
<dbReference type="RefSeq" id="WP_066598276.1">
    <property type="nucleotide sequence ID" value="NZ_CP016282.1"/>
</dbReference>